<dbReference type="EMBL" id="CM047736">
    <property type="protein sequence ID" value="KAJ0052306.1"/>
    <property type="molecule type" value="Genomic_DNA"/>
</dbReference>
<protein>
    <submittedName>
        <fullName evidence="1">Uncharacterized protein</fullName>
    </submittedName>
</protein>
<organism evidence="1 2">
    <name type="scientific">Pistacia integerrima</name>
    <dbReference type="NCBI Taxonomy" id="434235"/>
    <lineage>
        <taxon>Eukaryota</taxon>
        <taxon>Viridiplantae</taxon>
        <taxon>Streptophyta</taxon>
        <taxon>Embryophyta</taxon>
        <taxon>Tracheophyta</taxon>
        <taxon>Spermatophyta</taxon>
        <taxon>Magnoliopsida</taxon>
        <taxon>eudicotyledons</taxon>
        <taxon>Gunneridae</taxon>
        <taxon>Pentapetalae</taxon>
        <taxon>rosids</taxon>
        <taxon>malvids</taxon>
        <taxon>Sapindales</taxon>
        <taxon>Anacardiaceae</taxon>
        <taxon>Pistacia</taxon>
    </lineage>
</organism>
<dbReference type="Proteomes" id="UP001163603">
    <property type="component" value="Chromosome 1"/>
</dbReference>
<evidence type="ECO:0000313" key="2">
    <source>
        <dbReference type="Proteomes" id="UP001163603"/>
    </source>
</evidence>
<gene>
    <name evidence="1" type="ORF">Pint_03045</name>
</gene>
<evidence type="ECO:0000313" key="1">
    <source>
        <dbReference type="EMBL" id="KAJ0052306.1"/>
    </source>
</evidence>
<name>A0ACC0ZHP2_9ROSI</name>
<proteinExistence type="predicted"/>
<comment type="caution">
    <text evidence="1">The sequence shown here is derived from an EMBL/GenBank/DDBJ whole genome shotgun (WGS) entry which is preliminary data.</text>
</comment>
<reference evidence="2" key="1">
    <citation type="journal article" date="2023" name="G3 (Bethesda)">
        <title>Genome assembly and association tests identify interacting loci associated with vigor, precocity, and sex in interspecific pistachio rootstocks.</title>
        <authorList>
            <person name="Palmer W."/>
            <person name="Jacygrad E."/>
            <person name="Sagayaradj S."/>
            <person name="Cavanaugh K."/>
            <person name="Han R."/>
            <person name="Bertier L."/>
            <person name="Beede B."/>
            <person name="Kafkas S."/>
            <person name="Golino D."/>
            <person name="Preece J."/>
            <person name="Michelmore R."/>
        </authorList>
    </citation>
    <scope>NUCLEOTIDE SEQUENCE [LARGE SCALE GENOMIC DNA]</scope>
</reference>
<accession>A0ACC0ZHP2</accession>
<sequence>MRHGGSRRRRLSARLIIAGFAIFSTGVGLLMLLIMMFALTSIAPPTPNVDKFLQNPADVGSTPVFPETKTENITVGSSNSSSSLKRCATVEEMGEVFKGHVWEESLRVRKLIQNHFLLNGASRVRSLPPEQFCRHGFVMGKSSEAGFGNEMYKILTGAALSVMLNRSLIIGQTRHIDALLRWNVLAGSNTRKPKRARHLNALSTPFKCFSKALSRAYNNKNSFWGKYPFGDYISYSNVSFTLEEVKHLWRHNGCVKKFGRHLVMRIDDFEKPAQTNVLCSNWRKWEQPIIWFQGTTDAVAAQFFLKNVHPEMRMAASDLFGRIDSLHARPNVFGELMRALISPSEDVKEAVNWVLNNGVDPDVSLHMRMLTNRSVRVLQAALKCIRKVVDSLHQISRPKVVLVSDTPSFPPSIAPNISKFAEVLHFDYNHFRGSISRDVNRMNTLEFRAKDWGPAPRWVAFVDFFLASRAKHAVVSGAFRRVGTTYAQLIAALAAANSLGDNSTGLSFSFLSSFQSNLLREGLRFQTGWGHIWNRFAGPLSCHNQPHQCAFTPLLPPAWWDGLWQSPLARDIQRLAAYGVQLSGFGTIDDNKLQSFCSSKKNSVKTVTII</sequence>
<keyword evidence="2" id="KW-1185">Reference proteome</keyword>